<comment type="cofactor">
    <cofactor evidence="1">
        <name>pyridoxal 5'-phosphate</name>
        <dbReference type="ChEBI" id="CHEBI:597326"/>
    </cofactor>
</comment>
<dbReference type="InterPro" id="IPR015421">
    <property type="entry name" value="PyrdxlP-dep_Trfase_major"/>
</dbReference>
<evidence type="ECO:0000256" key="4">
    <source>
        <dbReference type="ARBA" id="ARBA00022679"/>
    </source>
</evidence>
<evidence type="ECO:0000256" key="2">
    <source>
        <dbReference type="ARBA" id="ARBA00007441"/>
    </source>
</evidence>
<dbReference type="InterPro" id="IPR015422">
    <property type="entry name" value="PyrdxlP-dep_Trfase_small"/>
</dbReference>
<sequence>MNPIAQDLNRIITQGNPHLSEMLSEVGKNLFFPKGILSQSAEAKEKAYKLNATIGIATEQGRTMHFPSVMAAINGIQPEESLTYAPSFGIPALRKIWQDSLVKKNPSLTDKKYSLPVVTCGITHAISMFASIWADPGDIVVLPDMMWGNYNMILNVRKGVTISHFPIFSKDGGYNLAAFEKKLTLEAQRHAKIIVLLNFPHNPTGYTVSKEEGGRIAEILVETAKAGTNVIAVTDDSYFGLFYEDNVLKESLFAQLCDRHSRLLAVKLDGATKENFAWGLRIGFITYGSKIEGDSFPVYDALEKKTAGSIRGSISNASHLSQSIVLKSMQGDNYEAEKEEKFKILKKRAQRVKEVLADTKYKGAWDVYPFNSGYFMCIKLKSVEAEPLRLHLLEKYGVGLISMGKTDLRVAFSCLEENDIPELFNIILEGIEDLKSMNK</sequence>
<evidence type="ECO:0000313" key="8">
    <source>
        <dbReference type="Proteomes" id="UP000605201"/>
    </source>
</evidence>
<keyword evidence="4" id="KW-0808">Transferase</keyword>
<dbReference type="AlphaFoldDB" id="A0A8J6P773"/>
<dbReference type="Pfam" id="PF00155">
    <property type="entry name" value="Aminotran_1_2"/>
    <property type="match status" value="1"/>
</dbReference>
<dbReference type="EMBL" id="JACNIG010000359">
    <property type="protein sequence ID" value="MBC8433947.1"/>
    <property type="molecule type" value="Genomic_DNA"/>
</dbReference>
<evidence type="ECO:0000313" key="7">
    <source>
        <dbReference type="EMBL" id="MBC8433947.1"/>
    </source>
</evidence>
<dbReference type="NCBIfam" id="NF006388">
    <property type="entry name" value="PRK08637.1"/>
    <property type="match status" value="1"/>
</dbReference>
<keyword evidence="5" id="KW-0663">Pyridoxal phosphate</keyword>
<dbReference type="PANTHER" id="PTHR46383">
    <property type="entry name" value="ASPARTATE AMINOTRANSFERASE"/>
    <property type="match status" value="1"/>
</dbReference>
<dbReference type="SUPFAM" id="SSF53383">
    <property type="entry name" value="PLP-dependent transferases"/>
    <property type="match status" value="1"/>
</dbReference>
<comment type="similarity">
    <text evidence="2">Belongs to the class-I pyridoxal-phosphate-dependent aminotransferase family.</text>
</comment>
<dbReference type="InterPro" id="IPR004839">
    <property type="entry name" value="Aminotransferase_I/II_large"/>
</dbReference>
<evidence type="ECO:0000259" key="6">
    <source>
        <dbReference type="Pfam" id="PF00155"/>
    </source>
</evidence>
<organism evidence="7 8">
    <name type="scientific">Candidatus Desulfatibia vada</name>
    <dbReference type="NCBI Taxonomy" id="2841696"/>
    <lineage>
        <taxon>Bacteria</taxon>
        <taxon>Pseudomonadati</taxon>
        <taxon>Thermodesulfobacteriota</taxon>
        <taxon>Desulfobacteria</taxon>
        <taxon>Desulfobacterales</taxon>
        <taxon>Desulfobacterales incertae sedis</taxon>
        <taxon>Candidatus Desulfatibia</taxon>
    </lineage>
</organism>
<dbReference type="InterPro" id="IPR050596">
    <property type="entry name" value="AspAT/PAT-like"/>
</dbReference>
<evidence type="ECO:0000256" key="1">
    <source>
        <dbReference type="ARBA" id="ARBA00001933"/>
    </source>
</evidence>
<proteinExistence type="inferred from homology"/>
<accession>A0A8J6P773</accession>
<dbReference type="GO" id="GO:0006520">
    <property type="term" value="P:amino acid metabolic process"/>
    <property type="evidence" value="ECO:0007669"/>
    <property type="project" value="InterPro"/>
</dbReference>
<dbReference type="InterPro" id="IPR015424">
    <property type="entry name" value="PyrdxlP-dep_Trfase"/>
</dbReference>
<dbReference type="GO" id="GO:0030170">
    <property type="term" value="F:pyridoxal phosphate binding"/>
    <property type="evidence" value="ECO:0007669"/>
    <property type="project" value="InterPro"/>
</dbReference>
<gene>
    <name evidence="7" type="ORF">H8D96_18700</name>
</gene>
<dbReference type="PANTHER" id="PTHR46383:SF1">
    <property type="entry name" value="ASPARTATE AMINOTRANSFERASE"/>
    <property type="match status" value="1"/>
</dbReference>
<dbReference type="GO" id="GO:0008483">
    <property type="term" value="F:transaminase activity"/>
    <property type="evidence" value="ECO:0007669"/>
    <property type="project" value="UniProtKB-KW"/>
</dbReference>
<feature type="domain" description="Aminotransferase class I/classII large" evidence="6">
    <location>
        <begin position="62"/>
        <end position="425"/>
    </location>
</feature>
<name>A0A8J6P773_9BACT</name>
<protein>
    <submittedName>
        <fullName evidence="7">Aminotransferase class I/II-fold pyridoxal phosphate-dependent enzyme</fullName>
    </submittedName>
</protein>
<dbReference type="Gene3D" id="3.90.1150.10">
    <property type="entry name" value="Aspartate Aminotransferase, domain 1"/>
    <property type="match status" value="1"/>
</dbReference>
<reference evidence="7 8" key="1">
    <citation type="submission" date="2020-08" db="EMBL/GenBank/DDBJ databases">
        <title>Bridging the membrane lipid divide: bacteria of the FCB group superphylum have the potential to synthesize archaeal ether lipids.</title>
        <authorList>
            <person name="Villanueva L."/>
            <person name="Von Meijenfeldt F.A.B."/>
            <person name="Westbye A.B."/>
            <person name="Yadav S."/>
            <person name="Hopmans E.C."/>
            <person name="Dutilh B.E."/>
            <person name="Sinninghe Damste J.S."/>
        </authorList>
    </citation>
    <scope>NUCLEOTIDE SEQUENCE [LARGE SCALE GENOMIC DNA]</scope>
    <source>
        <strain evidence="7">NIOZ-UU17</strain>
    </source>
</reference>
<evidence type="ECO:0000256" key="3">
    <source>
        <dbReference type="ARBA" id="ARBA00022576"/>
    </source>
</evidence>
<comment type="caution">
    <text evidence="7">The sequence shown here is derived from an EMBL/GenBank/DDBJ whole genome shotgun (WGS) entry which is preliminary data.</text>
</comment>
<keyword evidence="3 7" id="KW-0032">Aminotransferase</keyword>
<dbReference type="CDD" id="cd00609">
    <property type="entry name" value="AAT_like"/>
    <property type="match status" value="1"/>
</dbReference>
<evidence type="ECO:0000256" key="5">
    <source>
        <dbReference type="ARBA" id="ARBA00022898"/>
    </source>
</evidence>
<dbReference type="Proteomes" id="UP000605201">
    <property type="component" value="Unassembled WGS sequence"/>
</dbReference>
<dbReference type="Gene3D" id="3.40.640.10">
    <property type="entry name" value="Type I PLP-dependent aspartate aminotransferase-like (Major domain)"/>
    <property type="match status" value="1"/>
</dbReference>